<evidence type="ECO:0000259" key="5">
    <source>
        <dbReference type="PROSITE" id="PS00631"/>
    </source>
</evidence>
<evidence type="ECO:0000256" key="4">
    <source>
        <dbReference type="ARBA" id="ARBA00022801"/>
    </source>
</evidence>
<keyword evidence="2" id="KW-0031">Aminopeptidase</keyword>
<comment type="similarity">
    <text evidence="1">Belongs to the peptidase M17 family.</text>
</comment>
<evidence type="ECO:0000256" key="3">
    <source>
        <dbReference type="ARBA" id="ARBA00022670"/>
    </source>
</evidence>
<dbReference type="InterPro" id="IPR000819">
    <property type="entry name" value="Peptidase_M17_C"/>
</dbReference>
<dbReference type="WBParaSite" id="ACRNAN_scaffold11327.g29128.t1">
    <property type="protein sequence ID" value="ACRNAN_scaffold11327.g29128.t1"/>
    <property type="gene ID" value="ACRNAN_scaffold11327.g29128"/>
</dbReference>
<dbReference type="Gene3D" id="3.40.630.10">
    <property type="entry name" value="Zn peptidases"/>
    <property type="match status" value="1"/>
</dbReference>
<dbReference type="InterPro" id="IPR041417">
    <property type="entry name" value="NPEPL1_N"/>
</dbReference>
<dbReference type="GO" id="GO:0030145">
    <property type="term" value="F:manganese ion binding"/>
    <property type="evidence" value="ECO:0007669"/>
    <property type="project" value="InterPro"/>
</dbReference>
<dbReference type="PROSITE" id="PS00631">
    <property type="entry name" value="CYTOSOL_AP"/>
    <property type="match status" value="1"/>
</dbReference>
<dbReference type="Gene3D" id="3.40.50.10590">
    <property type="entry name" value="Zn-dependent exopeptidases"/>
    <property type="match status" value="1"/>
</dbReference>
<feature type="domain" description="Cytosol aminopeptidase" evidence="5">
    <location>
        <begin position="356"/>
        <end position="363"/>
    </location>
</feature>
<dbReference type="SUPFAM" id="SSF53187">
    <property type="entry name" value="Zn-dependent exopeptidases"/>
    <property type="match status" value="1"/>
</dbReference>
<evidence type="ECO:0000313" key="6">
    <source>
        <dbReference type="Proteomes" id="UP000887540"/>
    </source>
</evidence>
<dbReference type="GO" id="GO:0005737">
    <property type="term" value="C:cytoplasm"/>
    <property type="evidence" value="ECO:0007669"/>
    <property type="project" value="InterPro"/>
</dbReference>
<dbReference type="Pfam" id="PF00883">
    <property type="entry name" value="Peptidase_M17"/>
    <property type="match status" value="1"/>
</dbReference>
<dbReference type="AlphaFoldDB" id="A0A914CKF8"/>
<evidence type="ECO:0000256" key="2">
    <source>
        <dbReference type="ARBA" id="ARBA00022438"/>
    </source>
</evidence>
<dbReference type="InterPro" id="IPR011356">
    <property type="entry name" value="Leucine_aapep/pepB"/>
</dbReference>
<dbReference type="PANTHER" id="PTHR11963:SF4">
    <property type="entry name" value="AMINOPEPTIDASE NPEPL1-RELATED"/>
    <property type="match status" value="1"/>
</dbReference>
<keyword evidence="6" id="KW-1185">Reference proteome</keyword>
<proteinExistence type="inferred from homology"/>
<dbReference type="Pfam" id="PF18295">
    <property type="entry name" value="Pdase_M17_N2"/>
    <property type="match status" value="1"/>
</dbReference>
<protein>
    <submittedName>
        <fullName evidence="7">Cytosol aminopeptidase domain-containing protein</fullName>
    </submittedName>
</protein>
<organism evidence="6 7">
    <name type="scientific">Acrobeloides nanus</name>
    <dbReference type="NCBI Taxonomy" id="290746"/>
    <lineage>
        <taxon>Eukaryota</taxon>
        <taxon>Metazoa</taxon>
        <taxon>Ecdysozoa</taxon>
        <taxon>Nematoda</taxon>
        <taxon>Chromadorea</taxon>
        <taxon>Rhabditida</taxon>
        <taxon>Tylenchina</taxon>
        <taxon>Cephalobomorpha</taxon>
        <taxon>Cephaloboidea</taxon>
        <taxon>Cephalobidae</taxon>
        <taxon>Acrobeloides</taxon>
    </lineage>
</organism>
<evidence type="ECO:0000256" key="1">
    <source>
        <dbReference type="ARBA" id="ARBA00009528"/>
    </source>
</evidence>
<accession>A0A914CKF8</accession>
<dbReference type="GO" id="GO:0006508">
    <property type="term" value="P:proteolysis"/>
    <property type="evidence" value="ECO:0007669"/>
    <property type="project" value="UniProtKB-KW"/>
</dbReference>
<dbReference type="CDD" id="cd00433">
    <property type="entry name" value="Peptidase_M17"/>
    <property type="match status" value="1"/>
</dbReference>
<keyword evidence="4" id="KW-0378">Hydrolase</keyword>
<reference evidence="7" key="1">
    <citation type="submission" date="2022-11" db="UniProtKB">
        <authorList>
            <consortium name="WormBaseParasite"/>
        </authorList>
    </citation>
    <scope>IDENTIFICATION</scope>
</reference>
<dbReference type="PRINTS" id="PR00481">
    <property type="entry name" value="LAMNOPPTDASE"/>
</dbReference>
<sequence length="514" mass="55516">MYISIIRALPSLKRMSNFTVSSGIKCSDANGLPQSQVVLVGRNKHVKKLRLNNGLSEKLKGIDSKLFDEAINQLQPTGSVPLYLNLAKLISVSDDVSRCNTPSNSLAIFKELKSLQVANGIKNLSIVLYSEYEHVFASVAACARAFPTYSRKTNVKNALENIELEIVVTDEKPLADADVNFLQSLADSIRTCGNQVDAPCNELHSEAFLADAQRLIGELRQRGFEITEEVIQGEDLLTKGFGGIYHVGKAARNPPIFARFTYKPKEATESIALVGKGIVYDTGGMQIKTKTGMPSMKRDMGGAAALLGAFCTLVKSGFKQELHCLLCIAENNISPDANKPDDIIVMLSGKTVEINNTDAEGRLVLADGCYYAKNSLAAKTIIDMATLTGAQAYVSGKLMAAFLSNKEDWERAAIKAGKRSGDLVSPLPYCPDLHFPDLKSSLADMKNSNLGKMEGPASAVAGLFIGSHMDFSEEVNWLHFDIASPSESGERATAFGIPLICSLLSDHLDVGVAK</sequence>
<evidence type="ECO:0000313" key="7">
    <source>
        <dbReference type="WBParaSite" id="ACRNAN_scaffold11327.g29128.t1"/>
    </source>
</evidence>
<keyword evidence="3" id="KW-0645">Protease</keyword>
<dbReference type="GO" id="GO:0070006">
    <property type="term" value="F:metalloaminopeptidase activity"/>
    <property type="evidence" value="ECO:0007669"/>
    <property type="project" value="InterPro"/>
</dbReference>
<name>A0A914CKF8_9BILA</name>
<dbReference type="PANTHER" id="PTHR11963">
    <property type="entry name" value="LEUCINE AMINOPEPTIDASE-RELATED"/>
    <property type="match status" value="1"/>
</dbReference>
<dbReference type="Proteomes" id="UP000887540">
    <property type="component" value="Unplaced"/>
</dbReference>